<organism evidence="1 2">
    <name type="scientific">Ceratitis capitata</name>
    <name type="common">Mediterranean fruit fly</name>
    <name type="synonym">Tephritis capitata</name>
    <dbReference type="NCBI Taxonomy" id="7213"/>
    <lineage>
        <taxon>Eukaryota</taxon>
        <taxon>Metazoa</taxon>
        <taxon>Ecdysozoa</taxon>
        <taxon>Arthropoda</taxon>
        <taxon>Hexapoda</taxon>
        <taxon>Insecta</taxon>
        <taxon>Pterygota</taxon>
        <taxon>Neoptera</taxon>
        <taxon>Endopterygota</taxon>
        <taxon>Diptera</taxon>
        <taxon>Brachycera</taxon>
        <taxon>Muscomorpha</taxon>
        <taxon>Tephritoidea</taxon>
        <taxon>Tephritidae</taxon>
        <taxon>Ceratitis</taxon>
        <taxon>Ceratitis</taxon>
    </lineage>
</organism>
<protein>
    <submittedName>
        <fullName evidence="1">(Mediterranean fruit fly) hypothetical protein</fullName>
    </submittedName>
</protein>
<reference evidence="1" key="1">
    <citation type="submission" date="2020-11" db="EMBL/GenBank/DDBJ databases">
        <authorList>
            <person name="Whitehead M."/>
        </authorList>
    </citation>
    <scope>NUCLEOTIDE SEQUENCE</scope>
    <source>
        <strain evidence="1">EGII</strain>
    </source>
</reference>
<dbReference type="EMBL" id="CAJHJT010000001">
    <property type="protein sequence ID" value="CAD6995577.1"/>
    <property type="molecule type" value="Genomic_DNA"/>
</dbReference>
<evidence type="ECO:0000313" key="1">
    <source>
        <dbReference type="EMBL" id="CAD6995577.1"/>
    </source>
</evidence>
<dbReference type="AlphaFoldDB" id="A0A811UCC3"/>
<proteinExistence type="predicted"/>
<keyword evidence="2" id="KW-1185">Reference proteome</keyword>
<accession>A0A811UCC3</accession>
<evidence type="ECO:0000313" key="2">
    <source>
        <dbReference type="Proteomes" id="UP000606786"/>
    </source>
</evidence>
<sequence length="148" mass="16953">MLRNKPRKQRTTFKPKRAENVAVVVGFEATKYASNLPLCESTQLFSSTQEPNIKGDLIKKYNKNVDMNFSRISYQQTLENNLKTVKPVSVITEKSPNLGGPSHFSTLRHGVAKRFTSEERMVFFTKSVWPIESCGILPSWERERDSNI</sequence>
<gene>
    <name evidence="1" type="ORF">CCAP1982_LOCUS4287</name>
</gene>
<comment type="caution">
    <text evidence="1">The sequence shown here is derived from an EMBL/GenBank/DDBJ whole genome shotgun (WGS) entry which is preliminary data.</text>
</comment>
<name>A0A811UCC3_CERCA</name>
<dbReference type="Proteomes" id="UP000606786">
    <property type="component" value="Unassembled WGS sequence"/>
</dbReference>